<comment type="pathway">
    <text evidence="1">Cofactor biosynthesis; thiamine diphosphate biosynthesis.</text>
</comment>
<dbReference type="GO" id="GO:0009228">
    <property type="term" value="P:thiamine biosynthetic process"/>
    <property type="evidence" value="ECO:0007669"/>
    <property type="project" value="InterPro"/>
</dbReference>
<accession>A0A9D1YZ51</accession>
<dbReference type="Gene3D" id="3.40.1190.20">
    <property type="match status" value="1"/>
</dbReference>
<dbReference type="GO" id="GO:0005829">
    <property type="term" value="C:cytosol"/>
    <property type="evidence" value="ECO:0007669"/>
    <property type="project" value="TreeGrafter"/>
</dbReference>
<protein>
    <recommendedName>
        <fullName evidence="2">hydroxymethylpyrimidine kinase</fullName>
        <ecNumber evidence="2">2.7.1.49</ecNumber>
    </recommendedName>
</protein>
<evidence type="ECO:0000256" key="1">
    <source>
        <dbReference type="ARBA" id="ARBA00004948"/>
    </source>
</evidence>
<dbReference type="InterPro" id="IPR029056">
    <property type="entry name" value="Ribokinase-like"/>
</dbReference>
<keyword evidence="4" id="KW-0547">Nucleotide-binding</keyword>
<proteinExistence type="predicted"/>
<reference evidence="8" key="1">
    <citation type="journal article" date="2021" name="PeerJ">
        <title>Extensive microbial diversity within the chicken gut microbiome revealed by metagenomics and culture.</title>
        <authorList>
            <person name="Gilroy R."/>
            <person name="Ravi A."/>
            <person name="Getino M."/>
            <person name="Pursley I."/>
            <person name="Horton D.L."/>
            <person name="Alikhan N.F."/>
            <person name="Baker D."/>
            <person name="Gharbi K."/>
            <person name="Hall N."/>
            <person name="Watson M."/>
            <person name="Adriaenssens E.M."/>
            <person name="Foster-Nyarko E."/>
            <person name="Jarju S."/>
            <person name="Secka A."/>
            <person name="Antonio M."/>
            <person name="Oren A."/>
            <person name="Chaudhuri R.R."/>
            <person name="La Ragione R."/>
            <person name="Hildebrand F."/>
            <person name="Pallen M.J."/>
        </authorList>
    </citation>
    <scope>NUCLEOTIDE SEQUENCE</scope>
    <source>
        <strain evidence="8">5134</strain>
    </source>
</reference>
<dbReference type="SUPFAM" id="SSF53613">
    <property type="entry name" value="Ribokinase-like"/>
    <property type="match status" value="1"/>
</dbReference>
<dbReference type="EC" id="2.7.1.49" evidence="2"/>
<evidence type="ECO:0000313" key="9">
    <source>
        <dbReference type="Proteomes" id="UP000886844"/>
    </source>
</evidence>
<dbReference type="InterPro" id="IPR004399">
    <property type="entry name" value="HMP/HMP-P_kinase_dom"/>
</dbReference>
<dbReference type="InterPro" id="IPR013749">
    <property type="entry name" value="PM/HMP-P_kinase-1"/>
</dbReference>
<dbReference type="NCBIfam" id="TIGR00097">
    <property type="entry name" value="HMP-P_kinase"/>
    <property type="match status" value="1"/>
</dbReference>
<dbReference type="PANTHER" id="PTHR20858">
    <property type="entry name" value="PHOSPHOMETHYLPYRIMIDINE KINASE"/>
    <property type="match status" value="1"/>
</dbReference>
<evidence type="ECO:0000313" key="8">
    <source>
        <dbReference type="EMBL" id="HIY67986.1"/>
    </source>
</evidence>
<dbReference type="Pfam" id="PF08543">
    <property type="entry name" value="Phos_pyr_kin"/>
    <property type="match status" value="1"/>
</dbReference>
<keyword evidence="5 8" id="KW-0418">Kinase</keyword>
<feature type="domain" description="Pyridoxamine kinase/Phosphomethylpyrimidine kinase" evidence="7">
    <location>
        <begin position="19"/>
        <end position="267"/>
    </location>
</feature>
<evidence type="ECO:0000256" key="5">
    <source>
        <dbReference type="ARBA" id="ARBA00022777"/>
    </source>
</evidence>
<evidence type="ECO:0000256" key="4">
    <source>
        <dbReference type="ARBA" id="ARBA00022741"/>
    </source>
</evidence>
<dbReference type="FunFam" id="3.40.1190.20:FF:000003">
    <property type="entry name" value="Phosphomethylpyrimidine kinase ThiD"/>
    <property type="match status" value="1"/>
</dbReference>
<evidence type="ECO:0000256" key="2">
    <source>
        <dbReference type="ARBA" id="ARBA00012135"/>
    </source>
</evidence>
<evidence type="ECO:0000259" key="7">
    <source>
        <dbReference type="Pfam" id="PF08543"/>
    </source>
</evidence>
<dbReference type="EMBL" id="DXDA01000008">
    <property type="protein sequence ID" value="HIY67986.1"/>
    <property type="molecule type" value="Genomic_DNA"/>
</dbReference>
<evidence type="ECO:0000256" key="6">
    <source>
        <dbReference type="ARBA" id="ARBA00022840"/>
    </source>
</evidence>
<dbReference type="GO" id="GO:0008972">
    <property type="term" value="F:phosphomethylpyrimidine kinase activity"/>
    <property type="evidence" value="ECO:0007669"/>
    <property type="project" value="InterPro"/>
</dbReference>
<dbReference type="CDD" id="cd01169">
    <property type="entry name" value="HMPP_kinase"/>
    <property type="match status" value="1"/>
</dbReference>
<comment type="caution">
    <text evidence="8">The sequence shown here is derived from an EMBL/GenBank/DDBJ whole genome shotgun (WGS) entry which is preliminary data.</text>
</comment>
<gene>
    <name evidence="8" type="primary">thiD</name>
    <name evidence="8" type="ORF">H9828_01055</name>
</gene>
<dbReference type="GO" id="GO:0005524">
    <property type="term" value="F:ATP binding"/>
    <property type="evidence" value="ECO:0007669"/>
    <property type="project" value="UniProtKB-KW"/>
</dbReference>
<keyword evidence="3 8" id="KW-0808">Transferase</keyword>
<dbReference type="PANTHER" id="PTHR20858:SF17">
    <property type="entry name" value="HYDROXYMETHYLPYRIMIDINE_PHOSPHOMETHYLPYRIMIDINE KINASE THI20-RELATED"/>
    <property type="match status" value="1"/>
</dbReference>
<name>A0A9D1YZ51_9BACT</name>
<reference evidence="8" key="2">
    <citation type="submission" date="2021-04" db="EMBL/GenBank/DDBJ databases">
        <authorList>
            <person name="Gilroy R."/>
        </authorList>
    </citation>
    <scope>NUCLEOTIDE SEQUENCE</scope>
    <source>
        <strain evidence="8">5134</strain>
    </source>
</reference>
<keyword evidence="6" id="KW-0067">ATP-binding</keyword>
<sequence>MNNETKKHYKRALTIAGSDPSGGAGIQADLKTFSACGCFGTSAIVAVVDENTVGVTGVHPIPVDFVTGQIRSVLDDIGTDAVKIGMLHSSELIRAVRDTLAPYALRNVVLDPVMVATSGDALLQAEAVTTLRDELIPTVRVITPNIPEAELLLGQRIDRQSQLPDAARALSCGGRVSVFLKAGHLTDEELIDIFYNAETDEILPLRSRRVQTVNTHGTGCTLSSALAAFLARGFELSEAAARAKAYIASAIEAGSSYAIGHGHGPVHHFHGFWE</sequence>
<dbReference type="AlphaFoldDB" id="A0A9D1YZ51"/>
<dbReference type="Proteomes" id="UP000886844">
    <property type="component" value="Unassembled WGS sequence"/>
</dbReference>
<organism evidence="8 9">
    <name type="scientific">Candidatus Alistipes intestinigallinarum</name>
    <dbReference type="NCBI Taxonomy" id="2838440"/>
    <lineage>
        <taxon>Bacteria</taxon>
        <taxon>Pseudomonadati</taxon>
        <taxon>Bacteroidota</taxon>
        <taxon>Bacteroidia</taxon>
        <taxon>Bacteroidales</taxon>
        <taxon>Rikenellaceae</taxon>
        <taxon>Alistipes</taxon>
    </lineage>
</organism>
<dbReference type="GO" id="GO:0008902">
    <property type="term" value="F:hydroxymethylpyrimidine kinase activity"/>
    <property type="evidence" value="ECO:0007669"/>
    <property type="project" value="UniProtKB-EC"/>
</dbReference>
<evidence type="ECO:0000256" key="3">
    <source>
        <dbReference type="ARBA" id="ARBA00022679"/>
    </source>
</evidence>